<accession>A0AA42ELG6</accession>
<dbReference type="InterPro" id="IPR024757">
    <property type="entry name" value="FtsZ_C"/>
</dbReference>
<dbReference type="EMBL" id="JAODIR010000073">
    <property type="protein sequence ID" value="MDD2168928.1"/>
    <property type="molecule type" value="Genomic_DNA"/>
</dbReference>
<dbReference type="GO" id="GO:0005525">
    <property type="term" value="F:GTP binding"/>
    <property type="evidence" value="ECO:0007669"/>
    <property type="project" value="UniProtKB-KW"/>
</dbReference>
<reference evidence="4" key="1">
    <citation type="submission" date="2022-09" db="EMBL/GenBank/DDBJ databases">
        <title>Molecular characterization of Glaesserella parasuis strains circulating in commercial swine farms using whole-genome sequencing.</title>
        <authorList>
            <person name="Mugabi R."/>
            <person name="Clavijo M."/>
            <person name="Li G."/>
        </authorList>
    </citation>
    <scope>NUCLEOTIDE SEQUENCE</scope>
    <source>
        <strain evidence="4">0435-53</strain>
    </source>
</reference>
<dbReference type="Gene3D" id="3.30.1330.20">
    <property type="entry name" value="Tubulin/FtsZ, C-terminal domain"/>
    <property type="match status" value="1"/>
</dbReference>
<dbReference type="InterPro" id="IPR008280">
    <property type="entry name" value="Tub_FtsZ_C"/>
</dbReference>
<dbReference type="Pfam" id="PF12327">
    <property type="entry name" value="FtsZ_C"/>
    <property type="match status" value="1"/>
</dbReference>
<keyword evidence="1" id="KW-0547">Nucleotide-binding</keyword>
<proteinExistence type="predicted"/>
<protein>
    <recommendedName>
        <fullName evidence="3">Cell division protein FtsZ C-terminal domain-containing protein</fullName>
    </recommendedName>
</protein>
<dbReference type="SUPFAM" id="SSF55307">
    <property type="entry name" value="Tubulin C-terminal domain-like"/>
    <property type="match status" value="1"/>
</dbReference>
<dbReference type="Proteomes" id="UP001148834">
    <property type="component" value="Unassembled WGS sequence"/>
</dbReference>
<dbReference type="AlphaFoldDB" id="A0AA42ELG6"/>
<evidence type="ECO:0000313" key="5">
    <source>
        <dbReference type="Proteomes" id="UP001148834"/>
    </source>
</evidence>
<organism evidence="4 5">
    <name type="scientific">Glaesserella parasuis</name>
    <name type="common">Haemophilus parasuis</name>
    <dbReference type="NCBI Taxonomy" id="738"/>
    <lineage>
        <taxon>Bacteria</taxon>
        <taxon>Pseudomonadati</taxon>
        <taxon>Pseudomonadota</taxon>
        <taxon>Gammaproteobacteria</taxon>
        <taxon>Pasteurellales</taxon>
        <taxon>Pasteurellaceae</taxon>
        <taxon>Glaesserella</taxon>
    </lineage>
</organism>
<evidence type="ECO:0000313" key="4">
    <source>
        <dbReference type="EMBL" id="MDD2168928.1"/>
    </source>
</evidence>
<name>A0AA42ELG6_GLAPU</name>
<evidence type="ECO:0000256" key="2">
    <source>
        <dbReference type="ARBA" id="ARBA00023134"/>
    </source>
</evidence>
<keyword evidence="2" id="KW-0342">GTP-binding</keyword>
<evidence type="ECO:0000259" key="3">
    <source>
        <dbReference type="Pfam" id="PF12327"/>
    </source>
</evidence>
<comment type="caution">
    <text evidence="4">The sequence shown here is derived from an EMBL/GenBank/DDBJ whole genome shotgun (WGS) entry which is preliminary data.</text>
</comment>
<evidence type="ECO:0000256" key="1">
    <source>
        <dbReference type="ARBA" id="ARBA00022741"/>
    </source>
</evidence>
<sequence length="248" mass="28012">MSKKVQFTGIGLQGNEFVKNHENSPLVTSFYYIEQLTEVMAVDTEAFTLLFVENNERDLQLCYQFAKSFQFDCLSVVVLPTRGESLHSNCHKWLLDLEKRIDLLIALNKPLPVDCMLLKETDLFDAITVIIGLISENNLINVDVEDIKTVSYGAKEIDFYSFEIERKGETISADDVITHLLSKSHKKIKEINGAVISITSDENLLLDEYHMIMESISSLISEDCTIIASTNIKHELGNIIKLSIVAAY</sequence>
<dbReference type="InterPro" id="IPR037103">
    <property type="entry name" value="Tubulin/FtsZ-like_C"/>
</dbReference>
<feature type="domain" description="Cell division protein FtsZ C-terminal" evidence="3">
    <location>
        <begin position="186"/>
        <end position="247"/>
    </location>
</feature>
<gene>
    <name evidence="4" type="ORF">N5925_10160</name>
</gene>